<comment type="caution">
    <text evidence="15">The sequence shown here is derived from an EMBL/GenBank/DDBJ whole genome shotgun (WGS) entry which is preliminary data.</text>
</comment>
<dbReference type="InterPro" id="IPR002464">
    <property type="entry name" value="DNA/RNA_helicase_DEAH_CS"/>
</dbReference>
<evidence type="ECO:0000256" key="5">
    <source>
        <dbReference type="ARBA" id="ARBA00022806"/>
    </source>
</evidence>
<evidence type="ECO:0000313" key="15">
    <source>
        <dbReference type="EMBL" id="MEB3074649.1"/>
    </source>
</evidence>
<dbReference type="PANTHER" id="PTHR13710:SF105">
    <property type="entry name" value="ATP-DEPENDENT DNA HELICASE Q1"/>
    <property type="match status" value="1"/>
</dbReference>
<dbReference type="InterPro" id="IPR011545">
    <property type="entry name" value="DEAD/DEAH_box_helicase_dom"/>
</dbReference>
<comment type="catalytic activity">
    <reaction evidence="9">
        <text>Couples ATP hydrolysis with the unwinding of duplex DNA by translocating in the 3'-5' direction.</text>
        <dbReference type="EC" id="5.6.2.4"/>
    </reaction>
</comment>
<dbReference type="Gene3D" id="3.40.50.300">
    <property type="entry name" value="P-loop containing nucleotide triphosphate hydrolases"/>
    <property type="match status" value="2"/>
</dbReference>
<gene>
    <name evidence="15" type="ORF">VJJ08_04955</name>
</gene>
<dbReference type="SUPFAM" id="SSF52540">
    <property type="entry name" value="P-loop containing nucleoside triphosphate hydrolases"/>
    <property type="match status" value="1"/>
</dbReference>
<dbReference type="InterPro" id="IPR032284">
    <property type="entry name" value="RecQ_Zn-bd"/>
</dbReference>
<dbReference type="Gene3D" id="1.10.10.10">
    <property type="entry name" value="Winged helix-like DNA-binding domain superfamily/Winged helix DNA-binding domain"/>
    <property type="match status" value="1"/>
</dbReference>
<keyword evidence="8" id="KW-0413">Isomerase</keyword>
<evidence type="ECO:0000256" key="11">
    <source>
        <dbReference type="ARBA" id="ARBA00044535"/>
    </source>
</evidence>
<dbReference type="PROSITE" id="PS51194">
    <property type="entry name" value="HELICASE_CTER"/>
    <property type="match status" value="1"/>
</dbReference>
<keyword evidence="3" id="KW-0547">Nucleotide-binding</keyword>
<keyword evidence="16" id="KW-1185">Reference proteome</keyword>
<evidence type="ECO:0000259" key="13">
    <source>
        <dbReference type="PROSITE" id="PS51192"/>
    </source>
</evidence>
<dbReference type="InterPro" id="IPR004589">
    <property type="entry name" value="DNA_helicase_ATP-dep_RecQ"/>
</dbReference>
<accession>A0ABU5Z7N4</accession>
<dbReference type="Proteomes" id="UP001311730">
    <property type="component" value="Unassembled WGS sequence"/>
</dbReference>
<dbReference type="SMART" id="SM00490">
    <property type="entry name" value="HELICc"/>
    <property type="match status" value="1"/>
</dbReference>
<dbReference type="PANTHER" id="PTHR13710">
    <property type="entry name" value="DNA HELICASE RECQ FAMILY MEMBER"/>
    <property type="match status" value="1"/>
</dbReference>
<keyword evidence="5 15" id="KW-0347">Helicase</keyword>
<evidence type="ECO:0000256" key="1">
    <source>
        <dbReference type="ARBA" id="ARBA00005446"/>
    </source>
</evidence>
<keyword evidence="4 15" id="KW-0378">Hydrolase</keyword>
<reference evidence="15 16" key="1">
    <citation type="submission" date="2023-12" db="EMBL/GenBank/DDBJ databases">
        <title>Genomic sequences of Capnocytophaga and Parvimonas strains.</title>
        <authorList>
            <person name="Watt R.M."/>
            <person name="Wang M."/>
            <person name="Yang T."/>
            <person name="Tong W.M."/>
        </authorList>
    </citation>
    <scope>NUCLEOTIDE SEQUENCE [LARGE SCALE GENOMIC DNA]</scope>
    <source>
        <strain evidence="15 16">CCUG 13096</strain>
    </source>
</reference>
<dbReference type="Pfam" id="PF16124">
    <property type="entry name" value="RecQ_Zn_bind"/>
    <property type="match status" value="1"/>
</dbReference>
<evidence type="ECO:0000256" key="7">
    <source>
        <dbReference type="ARBA" id="ARBA00023125"/>
    </source>
</evidence>
<dbReference type="NCBIfam" id="TIGR00614">
    <property type="entry name" value="recQ_fam"/>
    <property type="match status" value="1"/>
</dbReference>
<feature type="domain" description="Helicase C-terminal" evidence="14">
    <location>
        <begin position="218"/>
        <end position="364"/>
    </location>
</feature>
<evidence type="ECO:0000256" key="8">
    <source>
        <dbReference type="ARBA" id="ARBA00023235"/>
    </source>
</evidence>
<evidence type="ECO:0000256" key="4">
    <source>
        <dbReference type="ARBA" id="ARBA00022801"/>
    </source>
</evidence>
<dbReference type="InterPro" id="IPR014001">
    <property type="entry name" value="Helicase_ATP-bd"/>
</dbReference>
<evidence type="ECO:0000256" key="10">
    <source>
        <dbReference type="ARBA" id="ARBA00034808"/>
    </source>
</evidence>
<evidence type="ECO:0000256" key="6">
    <source>
        <dbReference type="ARBA" id="ARBA00022840"/>
    </source>
</evidence>
<proteinExistence type="inferred from homology"/>
<evidence type="ECO:0000256" key="2">
    <source>
        <dbReference type="ARBA" id="ARBA00022723"/>
    </source>
</evidence>
<evidence type="ECO:0000313" key="16">
    <source>
        <dbReference type="Proteomes" id="UP001311730"/>
    </source>
</evidence>
<dbReference type="InterPro" id="IPR027417">
    <property type="entry name" value="P-loop_NTPase"/>
</dbReference>
<dbReference type="EMBL" id="JAYKBW010000005">
    <property type="protein sequence ID" value="MEB3074649.1"/>
    <property type="molecule type" value="Genomic_DNA"/>
</dbReference>
<dbReference type="PROSITE" id="PS00690">
    <property type="entry name" value="DEAH_ATP_HELICASE"/>
    <property type="match status" value="1"/>
</dbReference>
<name>A0ABU5Z7N4_9FLAO</name>
<sequence length="635" mass="72906">MHPLALEILKKHWGYDQFRPAQEPIIDAILQGKDTLAMLPTGGGKSLCFQVPAMVKEGVCLVISPLISLMEDQVCNLSEKGISALALTGNIPFYELERLLNNVQSEAYKFLYMAPERLNNEQVLYRLKHTPLSYIVIDEAHCISHWGKDFRPSYLECKRLREWFPSLPIVALTATATDKVQADILELLQIPKATVIKGSLVRPSLAYMTYYIEDKWERLKRILTKNKESSIIYVRNRRLSEELAQHLSEEGFSATSFHGGLSTEEKSQRLGMWKLDDIQVMVATNAFGMGIDKADVRTVIHWDLPSSLEDYFQEAGRAGRDNHKAFAIILYNDNDVKKLVIDTERSQVSIPFLKELYPKLCNHFQIAIGEGDGTTHFFNLADFASRTQMDALKVYQALEILDRNGVLTLSQAFFRKASVQILHSSEEVINYLSQNLSLKELLFFLMRKYAGIHEQHISFRVEKIAANLHISSLEVQQQLEKLQQDGVIAYKSEHTDAEITFLMPRDDDRTINYIAPQVKWFNQHKEAQCKDVLSYIEQTDRCNQRFLLSYFGETLKEDCGICSHCIESKQKNLSKERIEVISQELLALIAYHPMTSQEICCASSYHEWEILHVLTLLLDEERIRLLPTNQYLVSD</sequence>
<dbReference type="Pfam" id="PF00271">
    <property type="entry name" value="Helicase_C"/>
    <property type="match status" value="1"/>
</dbReference>
<dbReference type="EC" id="5.6.2.4" evidence="10"/>
<dbReference type="PROSITE" id="PS51192">
    <property type="entry name" value="HELICASE_ATP_BIND_1"/>
    <property type="match status" value="1"/>
</dbReference>
<dbReference type="Pfam" id="PF00270">
    <property type="entry name" value="DEAD"/>
    <property type="match status" value="1"/>
</dbReference>
<dbReference type="GO" id="GO:0016787">
    <property type="term" value="F:hydrolase activity"/>
    <property type="evidence" value="ECO:0007669"/>
    <property type="project" value="UniProtKB-KW"/>
</dbReference>
<dbReference type="InterPro" id="IPR001650">
    <property type="entry name" value="Helicase_C-like"/>
</dbReference>
<organism evidence="15 16">
    <name type="scientific">Capnocytophaga gingivalis</name>
    <dbReference type="NCBI Taxonomy" id="1017"/>
    <lineage>
        <taxon>Bacteria</taxon>
        <taxon>Pseudomonadati</taxon>
        <taxon>Bacteroidota</taxon>
        <taxon>Flavobacteriia</taxon>
        <taxon>Flavobacteriales</taxon>
        <taxon>Flavobacteriaceae</taxon>
        <taxon>Capnocytophaga</taxon>
    </lineage>
</organism>
<protein>
    <recommendedName>
        <fullName evidence="11">ATP-dependent DNA helicase RecQ</fullName>
        <ecNumber evidence="10">5.6.2.4</ecNumber>
    </recommendedName>
    <alternativeName>
        <fullName evidence="12">DNA 3'-5' helicase RecQ</fullName>
    </alternativeName>
</protein>
<keyword evidence="7" id="KW-0238">DNA-binding</keyword>
<dbReference type="RefSeq" id="WP_323983007.1">
    <property type="nucleotide sequence ID" value="NZ_JAYKBW010000005.1"/>
</dbReference>
<dbReference type="CDD" id="cd17920">
    <property type="entry name" value="DEXHc_RecQ"/>
    <property type="match status" value="1"/>
</dbReference>
<keyword evidence="6" id="KW-0067">ATP-binding</keyword>
<evidence type="ECO:0000259" key="14">
    <source>
        <dbReference type="PROSITE" id="PS51194"/>
    </source>
</evidence>
<comment type="similarity">
    <text evidence="1">Belongs to the helicase family. RecQ subfamily.</text>
</comment>
<evidence type="ECO:0000256" key="9">
    <source>
        <dbReference type="ARBA" id="ARBA00034617"/>
    </source>
</evidence>
<dbReference type="GO" id="GO:0003678">
    <property type="term" value="F:DNA helicase activity"/>
    <property type="evidence" value="ECO:0007669"/>
    <property type="project" value="UniProtKB-EC"/>
</dbReference>
<feature type="domain" description="Helicase ATP-binding" evidence="13">
    <location>
        <begin position="26"/>
        <end position="194"/>
    </location>
</feature>
<evidence type="ECO:0000256" key="3">
    <source>
        <dbReference type="ARBA" id="ARBA00022741"/>
    </source>
</evidence>
<evidence type="ECO:0000256" key="12">
    <source>
        <dbReference type="ARBA" id="ARBA00044550"/>
    </source>
</evidence>
<keyword evidence="2" id="KW-0479">Metal-binding</keyword>
<dbReference type="SMART" id="SM00487">
    <property type="entry name" value="DEXDc"/>
    <property type="match status" value="1"/>
</dbReference>
<dbReference type="InterPro" id="IPR036388">
    <property type="entry name" value="WH-like_DNA-bd_sf"/>
</dbReference>